<reference evidence="2" key="1">
    <citation type="journal article" date="2009" name="Rice">
        <title>De Novo Next Generation Sequencing of Plant Genomes.</title>
        <authorList>
            <person name="Rounsley S."/>
            <person name="Marri P.R."/>
            <person name="Yu Y."/>
            <person name="He R."/>
            <person name="Sisneros N."/>
            <person name="Goicoechea J.L."/>
            <person name="Lee S.J."/>
            <person name="Angelova A."/>
            <person name="Kudrna D."/>
            <person name="Luo M."/>
            <person name="Affourtit J."/>
            <person name="Desany B."/>
            <person name="Knight J."/>
            <person name="Niazi F."/>
            <person name="Egholm M."/>
            <person name="Wing R.A."/>
        </authorList>
    </citation>
    <scope>NUCLEOTIDE SEQUENCE [LARGE SCALE GENOMIC DNA]</scope>
    <source>
        <strain evidence="2">cv. IRGC 105608</strain>
    </source>
</reference>
<protein>
    <submittedName>
        <fullName evidence="2">Uncharacterized protein</fullName>
    </submittedName>
</protein>
<dbReference type="Proteomes" id="UP000026960">
    <property type="component" value="Chromosome 11"/>
</dbReference>
<feature type="compositionally biased region" description="Gly residues" evidence="1">
    <location>
        <begin position="16"/>
        <end position="27"/>
    </location>
</feature>
<dbReference type="HOGENOM" id="CLU_1301356_0_0_1"/>
<dbReference type="PaxDb" id="65489-OBART11G23260.1"/>
<feature type="compositionally biased region" description="Pro residues" evidence="1">
    <location>
        <begin position="119"/>
        <end position="137"/>
    </location>
</feature>
<dbReference type="Gramene" id="OBART11G23260.1">
    <property type="protein sequence ID" value="OBART11G23260.1"/>
    <property type="gene ID" value="OBART11G23260"/>
</dbReference>
<proteinExistence type="predicted"/>
<name>A0A0D3HQ46_9ORYZ</name>
<accession>A0A0D3HQ46</accession>
<dbReference type="EnsemblPlants" id="OBART11G23260.1">
    <property type="protein sequence ID" value="OBART11G23260.1"/>
    <property type="gene ID" value="OBART11G23260"/>
</dbReference>
<evidence type="ECO:0000256" key="1">
    <source>
        <dbReference type="SAM" id="MobiDB-lite"/>
    </source>
</evidence>
<feature type="compositionally biased region" description="Basic and acidic residues" evidence="1">
    <location>
        <begin position="63"/>
        <end position="73"/>
    </location>
</feature>
<feature type="region of interest" description="Disordered" evidence="1">
    <location>
        <begin position="1"/>
        <end position="78"/>
    </location>
</feature>
<organism evidence="2">
    <name type="scientific">Oryza barthii</name>
    <dbReference type="NCBI Taxonomy" id="65489"/>
    <lineage>
        <taxon>Eukaryota</taxon>
        <taxon>Viridiplantae</taxon>
        <taxon>Streptophyta</taxon>
        <taxon>Embryophyta</taxon>
        <taxon>Tracheophyta</taxon>
        <taxon>Spermatophyta</taxon>
        <taxon>Magnoliopsida</taxon>
        <taxon>Liliopsida</taxon>
        <taxon>Poales</taxon>
        <taxon>Poaceae</taxon>
        <taxon>BOP clade</taxon>
        <taxon>Oryzoideae</taxon>
        <taxon>Oryzeae</taxon>
        <taxon>Oryzinae</taxon>
        <taxon>Oryza</taxon>
    </lineage>
</organism>
<feature type="region of interest" description="Disordered" evidence="1">
    <location>
        <begin position="109"/>
        <end position="212"/>
    </location>
</feature>
<dbReference type="AlphaFoldDB" id="A0A0D3HQ46"/>
<keyword evidence="3" id="KW-1185">Reference proteome</keyword>
<reference evidence="2" key="2">
    <citation type="submission" date="2015-03" db="UniProtKB">
        <authorList>
            <consortium name="EnsemblPlants"/>
        </authorList>
    </citation>
    <scope>IDENTIFICATION</scope>
</reference>
<evidence type="ECO:0000313" key="2">
    <source>
        <dbReference type="EnsemblPlants" id="OBART11G23260.1"/>
    </source>
</evidence>
<evidence type="ECO:0000313" key="3">
    <source>
        <dbReference type="Proteomes" id="UP000026960"/>
    </source>
</evidence>
<sequence length="212" mass="22329">MQQREVRSSKISSGFEGRGGGGGGGEGWGRRGRGGGARGEPEPGEEGDAPPCSRGGPGAQICHAHEPPEEAAVRRRWPPQRSAIGYQSEPLVLVAGDGEEFAAAAVDSLRRRRGLPVLPRTPPPLPSPRPSPVPPPTAHAAPISSTSSLRPAASRRQDPGPPRRCSARRSLAEWRRSLRAAPPLPPATQAARYAASISEERRISGQGHAPCR</sequence>